<dbReference type="GO" id="GO:0051539">
    <property type="term" value="F:4 iron, 4 sulfur cluster binding"/>
    <property type="evidence" value="ECO:0007669"/>
    <property type="project" value="UniProtKB-KW"/>
</dbReference>
<dbReference type="Gene3D" id="3.40.50.12160">
    <property type="entry name" value="Methylthiotransferase, N-terminal domain"/>
    <property type="match status" value="1"/>
</dbReference>
<dbReference type="Proteomes" id="UP000824128">
    <property type="component" value="Unassembled WGS sequence"/>
</dbReference>
<evidence type="ECO:0000259" key="11">
    <source>
        <dbReference type="PROSITE" id="PS51918"/>
    </source>
</evidence>
<evidence type="ECO:0000256" key="5">
    <source>
        <dbReference type="ARBA" id="ARBA00022691"/>
    </source>
</evidence>
<evidence type="ECO:0000313" key="12">
    <source>
        <dbReference type="EMBL" id="HIU93747.1"/>
    </source>
</evidence>
<evidence type="ECO:0000256" key="7">
    <source>
        <dbReference type="ARBA" id="ARBA00022723"/>
    </source>
</evidence>
<dbReference type="SFLD" id="SFLDG01061">
    <property type="entry name" value="methylthiotransferase"/>
    <property type="match status" value="1"/>
</dbReference>
<feature type="domain" description="Radical SAM core" evidence="11">
    <location>
        <begin position="139"/>
        <end position="367"/>
    </location>
</feature>
<dbReference type="AlphaFoldDB" id="A0A9D1ST12"/>
<reference evidence="12" key="1">
    <citation type="submission" date="2020-10" db="EMBL/GenBank/DDBJ databases">
        <authorList>
            <person name="Gilroy R."/>
        </authorList>
    </citation>
    <scope>NUCLEOTIDE SEQUENCE</scope>
    <source>
        <strain evidence="12">ChiGjej2B2-16831</strain>
    </source>
</reference>
<comment type="caution">
    <text evidence="12">The sequence shown here is derived from an EMBL/GenBank/DDBJ whole genome shotgun (WGS) entry which is preliminary data.</text>
</comment>
<dbReference type="InterPro" id="IPR005839">
    <property type="entry name" value="Methylthiotransferase"/>
</dbReference>
<keyword evidence="8" id="KW-0408">Iron</keyword>
<dbReference type="GO" id="GO:0035598">
    <property type="term" value="F:tRNA (N(6)-L-threonylcarbamoyladenosine(37)-C(2))-methylthiotransferase activity"/>
    <property type="evidence" value="ECO:0007669"/>
    <property type="project" value="TreeGrafter"/>
</dbReference>
<evidence type="ECO:0000256" key="1">
    <source>
        <dbReference type="ARBA" id="ARBA00001966"/>
    </source>
</evidence>
<dbReference type="InterPro" id="IPR006638">
    <property type="entry name" value="Elp3/MiaA/NifB-like_rSAM"/>
</dbReference>
<protein>
    <submittedName>
        <fullName evidence="12">tRNA (N(6)-L-threonylcarbamoyladenosine(37)-C(2))-methylthiotransferase MtaB</fullName>
    </submittedName>
</protein>
<dbReference type="PANTHER" id="PTHR11918:SF45">
    <property type="entry name" value="THREONYLCARBAMOYLADENOSINE TRNA METHYLTHIOTRANSFERASE"/>
    <property type="match status" value="1"/>
</dbReference>
<dbReference type="PROSITE" id="PS51918">
    <property type="entry name" value="RADICAL_SAM"/>
    <property type="match status" value="1"/>
</dbReference>
<dbReference type="InterPro" id="IPR007197">
    <property type="entry name" value="rSAM"/>
</dbReference>
<evidence type="ECO:0000256" key="6">
    <source>
        <dbReference type="ARBA" id="ARBA00022694"/>
    </source>
</evidence>
<dbReference type="InterPro" id="IPR006467">
    <property type="entry name" value="MiaB-like_bact"/>
</dbReference>
<evidence type="ECO:0000313" key="13">
    <source>
        <dbReference type="Proteomes" id="UP000824128"/>
    </source>
</evidence>
<dbReference type="SFLD" id="SFLDS00029">
    <property type="entry name" value="Radical_SAM"/>
    <property type="match status" value="1"/>
</dbReference>
<dbReference type="InterPro" id="IPR058240">
    <property type="entry name" value="rSAM_sf"/>
</dbReference>
<dbReference type="EMBL" id="DVNZ01000039">
    <property type="protein sequence ID" value="HIU93747.1"/>
    <property type="molecule type" value="Genomic_DNA"/>
</dbReference>
<dbReference type="SUPFAM" id="SSF102114">
    <property type="entry name" value="Radical SAM enzymes"/>
    <property type="match status" value="1"/>
</dbReference>
<keyword evidence="7" id="KW-0479">Metal-binding</keyword>
<evidence type="ECO:0000256" key="3">
    <source>
        <dbReference type="ARBA" id="ARBA00022490"/>
    </source>
</evidence>
<dbReference type="InterPro" id="IPR020612">
    <property type="entry name" value="Methylthiotransferase_CS"/>
</dbReference>
<dbReference type="InterPro" id="IPR038135">
    <property type="entry name" value="Methylthiotransferase_N_sf"/>
</dbReference>
<dbReference type="Gene3D" id="3.80.30.20">
    <property type="entry name" value="tm_1862 like domain"/>
    <property type="match status" value="1"/>
</dbReference>
<name>A0A9D1ST12_9FIRM</name>
<keyword evidence="4" id="KW-0808">Transferase</keyword>
<dbReference type="GO" id="GO:0046872">
    <property type="term" value="F:metal ion binding"/>
    <property type="evidence" value="ECO:0007669"/>
    <property type="project" value="UniProtKB-KW"/>
</dbReference>
<evidence type="ECO:0000256" key="9">
    <source>
        <dbReference type="ARBA" id="ARBA00023014"/>
    </source>
</evidence>
<organism evidence="12 13">
    <name type="scientific">Candidatus Aphodomorpha intestinavium</name>
    <dbReference type="NCBI Taxonomy" id="2840672"/>
    <lineage>
        <taxon>Bacteria</taxon>
        <taxon>Bacillati</taxon>
        <taxon>Bacillota</taxon>
        <taxon>Clostridia</taxon>
        <taxon>Eubacteriales</taxon>
        <taxon>Candidatus Aphodomorpha</taxon>
    </lineage>
</organism>
<dbReference type="PANTHER" id="PTHR11918">
    <property type="entry name" value="RADICAL SAM PROTEINS"/>
    <property type="match status" value="1"/>
</dbReference>
<gene>
    <name evidence="12" type="primary">mtaB</name>
    <name evidence="12" type="ORF">IAD24_01180</name>
</gene>
<dbReference type="Pfam" id="PF00919">
    <property type="entry name" value="UPF0004"/>
    <property type="match status" value="1"/>
</dbReference>
<dbReference type="SMART" id="SM00729">
    <property type="entry name" value="Elp3"/>
    <property type="match status" value="1"/>
</dbReference>
<evidence type="ECO:0000256" key="2">
    <source>
        <dbReference type="ARBA" id="ARBA00022485"/>
    </source>
</evidence>
<comment type="cofactor">
    <cofactor evidence="1">
        <name>[4Fe-4S] cluster</name>
        <dbReference type="ChEBI" id="CHEBI:49883"/>
    </cofactor>
</comment>
<dbReference type="InterPro" id="IPR013848">
    <property type="entry name" value="Methylthiotransferase_N"/>
</dbReference>
<dbReference type="SFLD" id="SFLDG01082">
    <property type="entry name" value="B12-binding_domain_containing"/>
    <property type="match status" value="1"/>
</dbReference>
<dbReference type="Pfam" id="PF04055">
    <property type="entry name" value="Radical_SAM"/>
    <property type="match status" value="1"/>
</dbReference>
<dbReference type="NCBIfam" id="TIGR00089">
    <property type="entry name" value="MiaB/RimO family radical SAM methylthiotransferase"/>
    <property type="match status" value="1"/>
</dbReference>
<dbReference type="FunFam" id="3.40.50.12160:FF:000004">
    <property type="entry name" value="Threonylcarbamoyladenosine tRNA methylthiotransferase MtaB"/>
    <property type="match status" value="1"/>
</dbReference>
<keyword evidence="2" id="KW-0004">4Fe-4S</keyword>
<dbReference type="InterPro" id="IPR023404">
    <property type="entry name" value="rSAM_horseshoe"/>
</dbReference>
<feature type="domain" description="MTTase N-terminal" evidence="10">
    <location>
        <begin position="1"/>
        <end position="113"/>
    </location>
</feature>
<dbReference type="PROSITE" id="PS51449">
    <property type="entry name" value="MTTASE_N"/>
    <property type="match status" value="1"/>
</dbReference>
<keyword evidence="3" id="KW-0963">Cytoplasm</keyword>
<accession>A0A9D1ST12</accession>
<reference evidence="12" key="2">
    <citation type="journal article" date="2021" name="PeerJ">
        <title>Extensive microbial diversity within the chicken gut microbiome revealed by metagenomics and culture.</title>
        <authorList>
            <person name="Gilroy R."/>
            <person name="Ravi A."/>
            <person name="Getino M."/>
            <person name="Pursley I."/>
            <person name="Horton D.L."/>
            <person name="Alikhan N.F."/>
            <person name="Baker D."/>
            <person name="Gharbi K."/>
            <person name="Hall N."/>
            <person name="Watson M."/>
            <person name="Adriaenssens E.M."/>
            <person name="Foster-Nyarko E."/>
            <person name="Jarju S."/>
            <person name="Secka A."/>
            <person name="Antonio M."/>
            <person name="Oren A."/>
            <person name="Chaudhuri R.R."/>
            <person name="La Ragione R."/>
            <person name="Hildebrand F."/>
            <person name="Pallen M.J."/>
        </authorList>
    </citation>
    <scope>NUCLEOTIDE SEQUENCE</scope>
    <source>
        <strain evidence="12">ChiGjej2B2-16831</strain>
    </source>
</reference>
<sequence>MKVAFYTLGCKVNQYETQAMRALFEAAGHTAVPFDARADAYVVNTCTVTQTSDHKSRAMLARAHRLNPDAPVVAVGCYAQLAPEAVAALAGVSLVIGTDGRRDVVRLVEEAVAAGRAAPRSTVRPYGAACAFESLSAVADGRTRATLKIQDGCRNFCAYCAIPFARGPLRSRPLADIRRELERLAREGYREVVLTGIHLASWGVDSGEGDLCDVLRAAAASGVDRIRLGSLEPGFCGERFAETAAALPQVCPQFHLSLQSGSDAVLRRMRRRYDTAGYARAAALLRQARPGCALTTDVIAGFVGETEAEHAETLAFVARMAFARIHVFPYSRRRGTAADAMEGHLPRAVREARAAELIALGDRLEADYARSLTGREAAVLVEAGSEGYTETYVRTRVLAPCEEGALVRVRITGAEGPLALGAPV</sequence>
<evidence type="ECO:0000256" key="8">
    <source>
        <dbReference type="ARBA" id="ARBA00023004"/>
    </source>
</evidence>
<dbReference type="PROSITE" id="PS01278">
    <property type="entry name" value="MTTASE_RADICAL"/>
    <property type="match status" value="1"/>
</dbReference>
<keyword evidence="6" id="KW-0819">tRNA processing</keyword>
<dbReference type="NCBIfam" id="TIGR01579">
    <property type="entry name" value="MiaB-like-C"/>
    <property type="match status" value="1"/>
</dbReference>
<keyword evidence="5" id="KW-0949">S-adenosyl-L-methionine</keyword>
<keyword evidence="9" id="KW-0411">Iron-sulfur</keyword>
<evidence type="ECO:0000256" key="4">
    <source>
        <dbReference type="ARBA" id="ARBA00022679"/>
    </source>
</evidence>
<evidence type="ECO:0000259" key="10">
    <source>
        <dbReference type="PROSITE" id="PS51449"/>
    </source>
</evidence>
<proteinExistence type="predicted"/>